<keyword evidence="3" id="KW-1185">Reference proteome</keyword>
<dbReference type="PROSITE" id="PS50110">
    <property type="entry name" value="RESPONSE_REGULATORY"/>
    <property type="match status" value="1"/>
</dbReference>
<sequence length="100" mass="10998">MSEFLELCSIDVLGTGHNGKEAVDLYEKHKPDIVTIDSVTPKFDGIYATENIHKINPNAKIIMVTGNDGSSFTYLEELGVTAILQKPCSMNKLVDTINKI</sequence>
<dbReference type="AlphaFoldDB" id="A0A7D5R1B6"/>
<feature type="domain" description="Response regulatory" evidence="1">
    <location>
        <begin position="1"/>
        <end position="100"/>
    </location>
</feature>
<dbReference type="PANTHER" id="PTHR43228:SF1">
    <property type="entry name" value="TWO-COMPONENT RESPONSE REGULATOR ARR22"/>
    <property type="match status" value="1"/>
</dbReference>
<evidence type="ECO:0000259" key="1">
    <source>
        <dbReference type="PROSITE" id="PS50110"/>
    </source>
</evidence>
<dbReference type="GO" id="GO:0000160">
    <property type="term" value="P:phosphorelay signal transduction system"/>
    <property type="evidence" value="ECO:0007669"/>
    <property type="project" value="InterPro"/>
</dbReference>
<reference evidence="2 3" key="1">
    <citation type="submission" date="2018-02" db="EMBL/GenBank/DDBJ databases">
        <title>Complete genome of Nitrosopumilus ureaphilus PS0.</title>
        <authorList>
            <person name="Qin W."/>
            <person name="Zheng Y."/>
            <person name="Stahl D.A."/>
        </authorList>
    </citation>
    <scope>NUCLEOTIDE SEQUENCE [LARGE SCALE GENOMIC DNA]</scope>
    <source>
        <strain evidence="2 3">PS0</strain>
    </source>
</reference>
<dbReference type="OrthoDB" id="2830at2157"/>
<dbReference type="SUPFAM" id="SSF52172">
    <property type="entry name" value="CheY-like"/>
    <property type="match status" value="1"/>
</dbReference>
<dbReference type="Gene3D" id="3.40.50.2300">
    <property type="match status" value="1"/>
</dbReference>
<organism evidence="2 3">
    <name type="scientific">Nitrosopumilus ureiphilus</name>
    <dbReference type="NCBI Taxonomy" id="1470067"/>
    <lineage>
        <taxon>Archaea</taxon>
        <taxon>Nitrososphaerota</taxon>
        <taxon>Nitrososphaeria</taxon>
        <taxon>Nitrosopumilales</taxon>
        <taxon>Nitrosopumilaceae</taxon>
        <taxon>Nitrosopumilus</taxon>
    </lineage>
</organism>
<proteinExistence type="predicted"/>
<dbReference type="Proteomes" id="UP000509478">
    <property type="component" value="Chromosome"/>
</dbReference>
<gene>
    <name evidence="2" type="ORF">C5F50_04735</name>
</gene>
<dbReference type="InterPro" id="IPR052048">
    <property type="entry name" value="ST_Response_Regulator"/>
</dbReference>
<dbReference type="InterPro" id="IPR001789">
    <property type="entry name" value="Sig_transdc_resp-reg_receiver"/>
</dbReference>
<dbReference type="EMBL" id="CP026995">
    <property type="protein sequence ID" value="QLH06456.1"/>
    <property type="molecule type" value="Genomic_DNA"/>
</dbReference>
<evidence type="ECO:0000313" key="3">
    <source>
        <dbReference type="Proteomes" id="UP000509478"/>
    </source>
</evidence>
<dbReference type="KEGG" id="nue:C5F50_04735"/>
<name>A0A7D5R1B6_9ARCH</name>
<accession>A0A7D5R1B6</accession>
<dbReference type="Pfam" id="PF00072">
    <property type="entry name" value="Response_reg"/>
    <property type="match status" value="1"/>
</dbReference>
<dbReference type="PANTHER" id="PTHR43228">
    <property type="entry name" value="TWO-COMPONENT RESPONSE REGULATOR"/>
    <property type="match status" value="1"/>
</dbReference>
<evidence type="ECO:0000313" key="2">
    <source>
        <dbReference type="EMBL" id="QLH06456.1"/>
    </source>
</evidence>
<dbReference type="InterPro" id="IPR011006">
    <property type="entry name" value="CheY-like_superfamily"/>
</dbReference>
<protein>
    <submittedName>
        <fullName evidence="2">Response regulator</fullName>
    </submittedName>
</protein>